<dbReference type="OrthoDB" id="8181742at2759"/>
<dbReference type="STRING" id="7217.B3M1W2"/>
<dbReference type="PhylomeDB" id="B3M1W2"/>
<dbReference type="InParanoid" id="B3M1W2"/>
<name>B3M1W2_DROAN</name>
<proteinExistence type="predicted"/>
<organism evidence="1 2">
    <name type="scientific">Drosophila ananassae</name>
    <name type="common">Fruit fly</name>
    <dbReference type="NCBI Taxonomy" id="7217"/>
    <lineage>
        <taxon>Eukaryota</taxon>
        <taxon>Metazoa</taxon>
        <taxon>Ecdysozoa</taxon>
        <taxon>Arthropoda</taxon>
        <taxon>Hexapoda</taxon>
        <taxon>Insecta</taxon>
        <taxon>Pterygota</taxon>
        <taxon>Neoptera</taxon>
        <taxon>Endopterygota</taxon>
        <taxon>Diptera</taxon>
        <taxon>Brachycera</taxon>
        <taxon>Muscomorpha</taxon>
        <taxon>Ephydroidea</taxon>
        <taxon>Drosophilidae</taxon>
        <taxon>Drosophila</taxon>
        <taxon>Sophophora</taxon>
    </lineage>
</organism>
<evidence type="ECO:0000313" key="2">
    <source>
        <dbReference type="Proteomes" id="UP000007801"/>
    </source>
</evidence>
<dbReference type="EMBL" id="CH902617">
    <property type="protein sequence ID" value="EDV42222.1"/>
    <property type="molecule type" value="Genomic_DNA"/>
</dbReference>
<reference evidence="1 2" key="1">
    <citation type="journal article" date="2007" name="Nature">
        <title>Evolution of genes and genomes on the Drosophila phylogeny.</title>
        <authorList>
            <consortium name="Drosophila 12 Genomes Consortium"/>
            <person name="Clark A.G."/>
            <person name="Eisen M.B."/>
            <person name="Smith D.R."/>
            <person name="Bergman C.M."/>
            <person name="Oliver B."/>
            <person name="Markow T.A."/>
            <person name="Kaufman T.C."/>
            <person name="Kellis M."/>
            <person name="Gelbart W."/>
            <person name="Iyer V.N."/>
            <person name="Pollard D.A."/>
            <person name="Sackton T.B."/>
            <person name="Larracuente A.M."/>
            <person name="Singh N.D."/>
            <person name="Abad J.P."/>
            <person name="Abt D.N."/>
            <person name="Adryan B."/>
            <person name="Aguade M."/>
            <person name="Akashi H."/>
            <person name="Anderson W.W."/>
            <person name="Aquadro C.F."/>
            <person name="Ardell D.H."/>
            <person name="Arguello R."/>
            <person name="Artieri C.G."/>
            <person name="Barbash D.A."/>
            <person name="Barker D."/>
            <person name="Barsanti P."/>
            <person name="Batterham P."/>
            <person name="Batzoglou S."/>
            <person name="Begun D."/>
            <person name="Bhutkar A."/>
            <person name="Blanco E."/>
            <person name="Bosak S.A."/>
            <person name="Bradley R.K."/>
            <person name="Brand A.D."/>
            <person name="Brent M.R."/>
            <person name="Brooks A.N."/>
            <person name="Brown R.H."/>
            <person name="Butlin R.K."/>
            <person name="Caggese C."/>
            <person name="Calvi B.R."/>
            <person name="Bernardo de Carvalho A."/>
            <person name="Caspi A."/>
            <person name="Castrezana S."/>
            <person name="Celniker S.E."/>
            <person name="Chang J.L."/>
            <person name="Chapple C."/>
            <person name="Chatterji S."/>
            <person name="Chinwalla A."/>
            <person name="Civetta A."/>
            <person name="Clifton S.W."/>
            <person name="Comeron J.M."/>
            <person name="Costello J.C."/>
            <person name="Coyne J.A."/>
            <person name="Daub J."/>
            <person name="David R.G."/>
            <person name="Delcher A.L."/>
            <person name="Delehaunty K."/>
            <person name="Do C.B."/>
            <person name="Ebling H."/>
            <person name="Edwards K."/>
            <person name="Eickbush T."/>
            <person name="Evans J.D."/>
            <person name="Filipski A."/>
            <person name="Findeiss S."/>
            <person name="Freyhult E."/>
            <person name="Fulton L."/>
            <person name="Fulton R."/>
            <person name="Garcia A.C."/>
            <person name="Gardiner A."/>
            <person name="Garfield D.A."/>
            <person name="Garvin B.E."/>
            <person name="Gibson G."/>
            <person name="Gilbert D."/>
            <person name="Gnerre S."/>
            <person name="Godfrey J."/>
            <person name="Good R."/>
            <person name="Gotea V."/>
            <person name="Gravely B."/>
            <person name="Greenberg A.J."/>
            <person name="Griffiths-Jones S."/>
            <person name="Gross S."/>
            <person name="Guigo R."/>
            <person name="Gustafson E.A."/>
            <person name="Haerty W."/>
            <person name="Hahn M.W."/>
            <person name="Halligan D.L."/>
            <person name="Halpern A.L."/>
            <person name="Halter G.M."/>
            <person name="Han M.V."/>
            <person name="Heger A."/>
            <person name="Hillier L."/>
            <person name="Hinrichs A.S."/>
            <person name="Holmes I."/>
            <person name="Hoskins R.A."/>
            <person name="Hubisz M.J."/>
            <person name="Hultmark D."/>
            <person name="Huntley M.A."/>
            <person name="Jaffe D.B."/>
            <person name="Jagadeeshan S."/>
            <person name="Jeck W.R."/>
            <person name="Johnson J."/>
            <person name="Jones C.D."/>
            <person name="Jordan W.C."/>
            <person name="Karpen G.H."/>
            <person name="Kataoka E."/>
            <person name="Keightley P.D."/>
            <person name="Kheradpour P."/>
            <person name="Kirkness E.F."/>
            <person name="Koerich L.B."/>
            <person name="Kristiansen K."/>
            <person name="Kudrna D."/>
            <person name="Kulathinal R.J."/>
            <person name="Kumar S."/>
            <person name="Kwok R."/>
            <person name="Lander E."/>
            <person name="Langley C.H."/>
            <person name="Lapoint R."/>
            <person name="Lazzaro B.P."/>
            <person name="Lee S.J."/>
            <person name="Levesque L."/>
            <person name="Li R."/>
            <person name="Lin C.F."/>
            <person name="Lin M.F."/>
            <person name="Lindblad-Toh K."/>
            <person name="Llopart A."/>
            <person name="Long M."/>
            <person name="Low L."/>
            <person name="Lozovsky E."/>
            <person name="Lu J."/>
            <person name="Luo M."/>
            <person name="Machado C.A."/>
            <person name="Makalowski W."/>
            <person name="Marzo M."/>
            <person name="Matsuda M."/>
            <person name="Matzkin L."/>
            <person name="McAllister B."/>
            <person name="McBride C.S."/>
            <person name="McKernan B."/>
            <person name="McKernan K."/>
            <person name="Mendez-Lago M."/>
            <person name="Minx P."/>
            <person name="Mollenhauer M.U."/>
            <person name="Montooth K."/>
            <person name="Mount S.M."/>
            <person name="Mu X."/>
            <person name="Myers E."/>
            <person name="Negre B."/>
            <person name="Newfeld S."/>
            <person name="Nielsen R."/>
            <person name="Noor M.A."/>
            <person name="O'Grady P."/>
            <person name="Pachter L."/>
            <person name="Papaceit M."/>
            <person name="Parisi M.J."/>
            <person name="Parisi M."/>
            <person name="Parts L."/>
            <person name="Pedersen J.S."/>
            <person name="Pesole G."/>
            <person name="Phillippy A.M."/>
            <person name="Ponting C.P."/>
            <person name="Pop M."/>
            <person name="Porcelli D."/>
            <person name="Powell J.R."/>
            <person name="Prohaska S."/>
            <person name="Pruitt K."/>
            <person name="Puig M."/>
            <person name="Quesneville H."/>
            <person name="Ram K.R."/>
            <person name="Rand D."/>
            <person name="Rasmussen M.D."/>
            <person name="Reed L.K."/>
            <person name="Reenan R."/>
            <person name="Reily A."/>
            <person name="Remington K.A."/>
            <person name="Rieger T.T."/>
            <person name="Ritchie M.G."/>
            <person name="Robin C."/>
            <person name="Rogers Y.H."/>
            <person name="Rohde C."/>
            <person name="Rozas J."/>
            <person name="Rubenfield M.J."/>
            <person name="Ruiz A."/>
            <person name="Russo S."/>
            <person name="Salzberg S.L."/>
            <person name="Sanchez-Gracia A."/>
            <person name="Saranga D.J."/>
            <person name="Sato H."/>
            <person name="Schaeffer S.W."/>
            <person name="Schatz M.C."/>
            <person name="Schlenke T."/>
            <person name="Schwartz R."/>
            <person name="Segarra C."/>
            <person name="Singh R.S."/>
            <person name="Sirot L."/>
            <person name="Sirota M."/>
            <person name="Sisneros N.B."/>
            <person name="Smith C.D."/>
            <person name="Smith T.F."/>
            <person name="Spieth J."/>
            <person name="Stage D.E."/>
            <person name="Stark A."/>
            <person name="Stephan W."/>
            <person name="Strausberg R.L."/>
            <person name="Strempel S."/>
            <person name="Sturgill D."/>
            <person name="Sutton G."/>
            <person name="Sutton G.G."/>
            <person name="Tao W."/>
            <person name="Teichmann S."/>
            <person name="Tobari Y.N."/>
            <person name="Tomimura Y."/>
            <person name="Tsolas J.M."/>
            <person name="Valente V.L."/>
            <person name="Venter E."/>
            <person name="Venter J.C."/>
            <person name="Vicario S."/>
            <person name="Vieira F.G."/>
            <person name="Vilella A.J."/>
            <person name="Villasante A."/>
            <person name="Walenz B."/>
            <person name="Wang J."/>
            <person name="Wasserman M."/>
            <person name="Watts T."/>
            <person name="Wilson D."/>
            <person name="Wilson R.K."/>
            <person name="Wing R.A."/>
            <person name="Wolfner M.F."/>
            <person name="Wong A."/>
            <person name="Wong G.K."/>
            <person name="Wu C.I."/>
            <person name="Wu G."/>
            <person name="Yamamoto D."/>
            <person name="Yang H.P."/>
            <person name="Yang S.P."/>
            <person name="Yorke J.A."/>
            <person name="Yoshida K."/>
            <person name="Zdobnov E."/>
            <person name="Zhang P."/>
            <person name="Zhang Y."/>
            <person name="Zimin A.V."/>
            <person name="Baldwin J."/>
            <person name="Abdouelleil A."/>
            <person name="Abdulkadir J."/>
            <person name="Abebe A."/>
            <person name="Abera B."/>
            <person name="Abreu J."/>
            <person name="Acer S.C."/>
            <person name="Aftuck L."/>
            <person name="Alexander A."/>
            <person name="An P."/>
            <person name="Anderson E."/>
            <person name="Anderson S."/>
            <person name="Arachi H."/>
            <person name="Azer M."/>
            <person name="Bachantsang P."/>
            <person name="Barry A."/>
            <person name="Bayul T."/>
            <person name="Berlin A."/>
            <person name="Bessette D."/>
            <person name="Bloom T."/>
            <person name="Blye J."/>
            <person name="Boguslavskiy L."/>
            <person name="Bonnet C."/>
            <person name="Boukhgalter B."/>
            <person name="Bourzgui I."/>
            <person name="Brown A."/>
            <person name="Cahill P."/>
            <person name="Channer S."/>
            <person name="Cheshatsang Y."/>
            <person name="Chuda L."/>
            <person name="Citroen M."/>
            <person name="Collymore A."/>
            <person name="Cooke P."/>
            <person name="Costello M."/>
            <person name="D'Aco K."/>
            <person name="Daza R."/>
            <person name="De Haan G."/>
            <person name="DeGray S."/>
            <person name="DeMaso C."/>
            <person name="Dhargay N."/>
            <person name="Dooley K."/>
            <person name="Dooley E."/>
            <person name="Doricent M."/>
            <person name="Dorje P."/>
            <person name="Dorjee K."/>
            <person name="Dupes A."/>
            <person name="Elong R."/>
            <person name="Falk J."/>
            <person name="Farina A."/>
            <person name="Faro S."/>
            <person name="Ferguson D."/>
            <person name="Fisher S."/>
            <person name="Foley C.D."/>
            <person name="Franke A."/>
            <person name="Friedrich D."/>
            <person name="Gadbois L."/>
            <person name="Gearin G."/>
            <person name="Gearin C.R."/>
            <person name="Giannoukos G."/>
            <person name="Goode T."/>
            <person name="Graham J."/>
            <person name="Grandbois E."/>
            <person name="Grewal S."/>
            <person name="Gyaltsen K."/>
            <person name="Hafez N."/>
            <person name="Hagos B."/>
            <person name="Hall J."/>
            <person name="Henson C."/>
            <person name="Hollinger A."/>
            <person name="Honan T."/>
            <person name="Huard M.D."/>
            <person name="Hughes L."/>
            <person name="Hurhula B."/>
            <person name="Husby M.E."/>
            <person name="Kamat A."/>
            <person name="Kanga B."/>
            <person name="Kashin S."/>
            <person name="Khazanovich D."/>
            <person name="Kisner P."/>
            <person name="Lance K."/>
            <person name="Lara M."/>
            <person name="Lee W."/>
            <person name="Lennon N."/>
            <person name="Letendre F."/>
            <person name="LeVine R."/>
            <person name="Lipovsky A."/>
            <person name="Liu X."/>
            <person name="Liu J."/>
            <person name="Liu S."/>
            <person name="Lokyitsang T."/>
            <person name="Lokyitsang Y."/>
            <person name="Lubonja R."/>
            <person name="Lui A."/>
            <person name="MacDonald P."/>
            <person name="Magnisalis V."/>
            <person name="Maru K."/>
            <person name="Matthews C."/>
            <person name="McCusker W."/>
            <person name="McDonough S."/>
            <person name="Mehta T."/>
            <person name="Meldrim J."/>
            <person name="Meneus L."/>
            <person name="Mihai O."/>
            <person name="Mihalev A."/>
            <person name="Mihova T."/>
            <person name="Mittelman R."/>
            <person name="Mlenga V."/>
            <person name="Montmayeur A."/>
            <person name="Mulrain L."/>
            <person name="Navidi A."/>
            <person name="Naylor J."/>
            <person name="Negash T."/>
            <person name="Nguyen T."/>
            <person name="Nguyen N."/>
            <person name="Nicol R."/>
            <person name="Norbu C."/>
            <person name="Norbu N."/>
            <person name="Novod N."/>
            <person name="O'Neill B."/>
            <person name="Osman S."/>
            <person name="Markiewicz E."/>
            <person name="Oyono O.L."/>
            <person name="Patti C."/>
            <person name="Phunkhang P."/>
            <person name="Pierre F."/>
            <person name="Priest M."/>
            <person name="Raghuraman S."/>
            <person name="Rege F."/>
            <person name="Reyes R."/>
            <person name="Rise C."/>
            <person name="Rogov P."/>
            <person name="Ross K."/>
            <person name="Ryan E."/>
            <person name="Settipalli S."/>
            <person name="Shea T."/>
            <person name="Sherpa N."/>
            <person name="Shi L."/>
            <person name="Shih D."/>
            <person name="Sparrow T."/>
            <person name="Spaulding J."/>
            <person name="Stalker J."/>
            <person name="Stange-Thomann N."/>
            <person name="Stavropoulos S."/>
            <person name="Stone C."/>
            <person name="Strader C."/>
            <person name="Tesfaye S."/>
            <person name="Thomson T."/>
            <person name="Thoulutsang Y."/>
            <person name="Thoulutsang D."/>
            <person name="Topham K."/>
            <person name="Topping I."/>
            <person name="Tsamla T."/>
            <person name="Vassiliev H."/>
            <person name="Vo A."/>
            <person name="Wangchuk T."/>
            <person name="Wangdi T."/>
            <person name="Weiand M."/>
            <person name="Wilkinson J."/>
            <person name="Wilson A."/>
            <person name="Yadav S."/>
            <person name="Young G."/>
            <person name="Yu Q."/>
            <person name="Zembek L."/>
            <person name="Zhong D."/>
            <person name="Zimmer A."/>
            <person name="Zwirko Z."/>
            <person name="Jaffe D.B."/>
            <person name="Alvarez P."/>
            <person name="Brockman W."/>
            <person name="Butler J."/>
            <person name="Chin C."/>
            <person name="Gnerre S."/>
            <person name="Grabherr M."/>
            <person name="Kleber M."/>
            <person name="Mauceli E."/>
            <person name="MacCallum I."/>
        </authorList>
    </citation>
    <scope>NUCLEOTIDE SEQUENCE [LARGE SCALE GENOMIC DNA]</scope>
    <source>
        <strain evidence="2">Tucson 14024-0371.13</strain>
    </source>
</reference>
<gene>
    <name evidence="1" type="primary">Dana\GF17872</name>
    <name evidence="1" type="synonym">dana_GLEANR_19134</name>
    <name evidence="1" type="ORF">GF17872</name>
</gene>
<accession>B3M1W2</accession>
<dbReference type="HOGENOM" id="CLU_1887873_0_0_1"/>
<evidence type="ECO:0000313" key="1">
    <source>
        <dbReference type="EMBL" id="EDV42222.1"/>
    </source>
</evidence>
<protein>
    <submittedName>
        <fullName evidence="1">Uncharacterized protein</fullName>
    </submittedName>
</protein>
<dbReference type="AlphaFoldDB" id="B3M1W2"/>
<keyword evidence="2" id="KW-1185">Reference proteome</keyword>
<sequence>MELPIPEAQYWDVTKSAQKEREVVRDFIPKGVPLNIVNYAELFESDTFFLECQKYRDFYRDPYAKVHCPKFFELYKGKCGVKLDHTLAVMLKTMEANEDSLPILYPLIVDRSMRLGKGFGMTAQHSPISSSVYKR</sequence>
<dbReference type="Proteomes" id="UP000007801">
    <property type="component" value="Unassembled WGS sequence"/>
</dbReference>
<dbReference type="GeneID" id="6500655"/>
<dbReference type="KEGG" id="dan:6500655"/>
<dbReference type="OMA" id="IKMTQAI"/>